<name>A0A561TWF6_9ACTN</name>
<keyword evidence="5" id="KW-1185">Reference proteome</keyword>
<evidence type="ECO:0000256" key="2">
    <source>
        <dbReference type="SAM" id="MobiDB-lite"/>
    </source>
</evidence>
<keyword evidence="1" id="KW-0378">Hydrolase</keyword>
<dbReference type="PANTHER" id="PTHR48081">
    <property type="entry name" value="AB HYDROLASE SUPERFAMILY PROTEIN C4A8.06C"/>
    <property type="match status" value="1"/>
</dbReference>
<feature type="domain" description="Alpha/beta hydrolase fold-3" evidence="3">
    <location>
        <begin position="79"/>
        <end position="291"/>
    </location>
</feature>
<comment type="caution">
    <text evidence="4">The sequence shown here is derived from an EMBL/GenBank/DDBJ whole genome shotgun (WGS) entry which is preliminary data.</text>
</comment>
<dbReference type="Proteomes" id="UP000317940">
    <property type="component" value="Unassembled WGS sequence"/>
</dbReference>
<organism evidence="4 5">
    <name type="scientific">Kitasatospora viridis</name>
    <dbReference type="NCBI Taxonomy" id="281105"/>
    <lineage>
        <taxon>Bacteria</taxon>
        <taxon>Bacillati</taxon>
        <taxon>Actinomycetota</taxon>
        <taxon>Actinomycetes</taxon>
        <taxon>Kitasatosporales</taxon>
        <taxon>Streptomycetaceae</taxon>
        <taxon>Kitasatospora</taxon>
    </lineage>
</organism>
<gene>
    <name evidence="4" type="ORF">FHX73_12561</name>
</gene>
<dbReference type="Gene3D" id="3.40.50.1820">
    <property type="entry name" value="alpha/beta hydrolase"/>
    <property type="match status" value="1"/>
</dbReference>
<dbReference type="InterPro" id="IPR050300">
    <property type="entry name" value="GDXG_lipolytic_enzyme"/>
</dbReference>
<dbReference type="EMBL" id="VIWT01000002">
    <property type="protein sequence ID" value="TWF91446.1"/>
    <property type="molecule type" value="Genomic_DNA"/>
</dbReference>
<dbReference type="RefSeq" id="WP_246213953.1">
    <property type="nucleotide sequence ID" value="NZ_BAAAMZ010000010.1"/>
</dbReference>
<dbReference type="InterPro" id="IPR013094">
    <property type="entry name" value="AB_hydrolase_3"/>
</dbReference>
<protein>
    <submittedName>
        <fullName evidence="4">Acetyl esterase/lipase</fullName>
    </submittedName>
</protein>
<evidence type="ECO:0000313" key="4">
    <source>
        <dbReference type="EMBL" id="TWF91446.1"/>
    </source>
</evidence>
<dbReference type="GO" id="GO:0016787">
    <property type="term" value="F:hydrolase activity"/>
    <property type="evidence" value="ECO:0007669"/>
    <property type="project" value="UniProtKB-KW"/>
</dbReference>
<accession>A0A561TWF6</accession>
<dbReference type="PANTHER" id="PTHR48081:SF8">
    <property type="entry name" value="ALPHA_BETA HYDROLASE FOLD-3 DOMAIN-CONTAINING PROTEIN-RELATED"/>
    <property type="match status" value="1"/>
</dbReference>
<proteinExistence type="predicted"/>
<dbReference type="SUPFAM" id="SSF53474">
    <property type="entry name" value="alpha/beta-Hydrolases"/>
    <property type="match status" value="1"/>
</dbReference>
<dbReference type="InterPro" id="IPR029058">
    <property type="entry name" value="AB_hydrolase_fold"/>
</dbReference>
<dbReference type="Pfam" id="PF07859">
    <property type="entry name" value="Abhydrolase_3"/>
    <property type="match status" value="1"/>
</dbReference>
<evidence type="ECO:0000313" key="5">
    <source>
        <dbReference type="Proteomes" id="UP000317940"/>
    </source>
</evidence>
<reference evidence="4 5" key="1">
    <citation type="submission" date="2019-06" db="EMBL/GenBank/DDBJ databases">
        <title>Sequencing the genomes of 1000 actinobacteria strains.</title>
        <authorList>
            <person name="Klenk H.-P."/>
        </authorList>
    </citation>
    <scope>NUCLEOTIDE SEQUENCE [LARGE SCALE GENOMIC DNA]</scope>
    <source>
        <strain evidence="4 5">DSM 44826</strain>
    </source>
</reference>
<evidence type="ECO:0000259" key="3">
    <source>
        <dbReference type="Pfam" id="PF07859"/>
    </source>
</evidence>
<dbReference type="AlphaFoldDB" id="A0A561TWF6"/>
<sequence>MPINPYYDEHIRALADVMSGARSEQEIRERLRELAQHRESPEPWTSPDVAVGDTGVPGPHGPVPVRTYRPIRRPATSALLWVHGGGFTGGDLEMPEAHRVSGELALRADAFVVSVGYRLAGDGIRYPVPLDDVHAAWSWLCTTGLPPGSDDLPIALGGASAGAALALATALRTRDHGDRTADALLLAYPFTHFPAPALDTATAVEMSTLPALARFAPQGIEHMVRSYVGRITDLPTDALPGTAPLAGLPRTHLVLSGYDDLRPSGELLHRQLDEVGVQVTSYLADSMLHGHLDLTAPLPQVEESLDFFAAALREAVRPMSGSAAGVRATAGLHTAAQQTPPVG</sequence>
<evidence type="ECO:0000256" key="1">
    <source>
        <dbReference type="ARBA" id="ARBA00022801"/>
    </source>
</evidence>
<feature type="region of interest" description="Disordered" evidence="2">
    <location>
        <begin position="34"/>
        <end position="68"/>
    </location>
</feature>